<evidence type="ECO:0000313" key="4">
    <source>
        <dbReference type="EMBL" id="SIT38305.1"/>
    </source>
</evidence>
<dbReference type="GO" id="GO:0004303">
    <property type="term" value="F:estradiol 17-beta-dehydrogenase [NAD(P)+] activity"/>
    <property type="evidence" value="ECO:0007669"/>
    <property type="project" value="UniProtKB-EC"/>
</dbReference>
<gene>
    <name evidence="4" type="ORF">BN2475_150021</name>
</gene>
<name>A0A1N7RT50_9BURK</name>
<dbReference type="PRINTS" id="PR00081">
    <property type="entry name" value="GDHRDH"/>
</dbReference>
<dbReference type="PANTHER" id="PTHR44196:SF1">
    <property type="entry name" value="DEHYDROGENASE_REDUCTASE SDR FAMILY MEMBER 7B"/>
    <property type="match status" value="1"/>
</dbReference>
<dbReference type="EC" id="1.1.1.62" evidence="4"/>
<evidence type="ECO:0000256" key="2">
    <source>
        <dbReference type="ARBA" id="ARBA00023002"/>
    </source>
</evidence>
<dbReference type="RefSeq" id="WP_162494323.1">
    <property type="nucleotide sequence ID" value="NZ_CYGX02000015.1"/>
</dbReference>
<accession>A0A1N7RT50</accession>
<reference evidence="4 5" key="1">
    <citation type="submission" date="2016-12" db="EMBL/GenBank/DDBJ databases">
        <authorList>
            <person name="Song W.-J."/>
            <person name="Kurnit D.M."/>
        </authorList>
    </citation>
    <scope>NUCLEOTIDE SEQUENCE [LARGE SCALE GENOMIC DNA]</scope>
    <source>
        <strain evidence="4 5">STM7296</strain>
    </source>
</reference>
<feature type="region of interest" description="Disordered" evidence="3">
    <location>
        <begin position="146"/>
        <end position="177"/>
    </location>
</feature>
<dbReference type="SUPFAM" id="SSF51735">
    <property type="entry name" value="NAD(P)-binding Rossmann-fold domains"/>
    <property type="match status" value="1"/>
</dbReference>
<dbReference type="Proteomes" id="UP000187012">
    <property type="component" value="Unassembled WGS sequence"/>
</dbReference>
<dbReference type="Pfam" id="PF00106">
    <property type="entry name" value="adh_short"/>
    <property type="match status" value="1"/>
</dbReference>
<dbReference type="EMBL" id="CYGX02000015">
    <property type="protein sequence ID" value="SIT38305.1"/>
    <property type="molecule type" value="Genomic_DNA"/>
</dbReference>
<dbReference type="STRING" id="1247936.BN2475_150021"/>
<organism evidence="4 5">
    <name type="scientific">Paraburkholderia ribeironis</name>
    <dbReference type="NCBI Taxonomy" id="1247936"/>
    <lineage>
        <taxon>Bacteria</taxon>
        <taxon>Pseudomonadati</taxon>
        <taxon>Pseudomonadota</taxon>
        <taxon>Betaproteobacteria</taxon>
        <taxon>Burkholderiales</taxon>
        <taxon>Burkholderiaceae</taxon>
        <taxon>Paraburkholderia</taxon>
    </lineage>
</organism>
<evidence type="ECO:0000256" key="3">
    <source>
        <dbReference type="SAM" id="MobiDB-lite"/>
    </source>
</evidence>
<dbReference type="InterPro" id="IPR036291">
    <property type="entry name" value="NAD(P)-bd_dom_sf"/>
</dbReference>
<sequence length="177" mass="18269">MNEATTRTVLITGAASGIGRAAAHRFASAGWRCMLVDLNGAALEGCVARLPVTGEAAHVVCVADLTRPDQIAELAVGAPALDAIVNNAGMSDSSNVPLVEQDAAQFARLVALNLDAPAQVFSTFAPSLRAAARIVNVASGAGRRGVSRHARRIGARRRAGAAPRRRARGGRARGQKT</sequence>
<dbReference type="InterPro" id="IPR002347">
    <property type="entry name" value="SDR_fam"/>
</dbReference>
<evidence type="ECO:0000256" key="1">
    <source>
        <dbReference type="ARBA" id="ARBA00006484"/>
    </source>
</evidence>
<protein>
    <submittedName>
        <fullName evidence="4">Putative 17-beta-estradiol 17-dehydrogenase</fullName>
        <ecNumber evidence="4">1.1.1.62</ecNumber>
    </submittedName>
</protein>
<dbReference type="CDD" id="cd05233">
    <property type="entry name" value="SDR_c"/>
    <property type="match status" value="1"/>
</dbReference>
<dbReference type="Gene3D" id="3.40.50.720">
    <property type="entry name" value="NAD(P)-binding Rossmann-like Domain"/>
    <property type="match status" value="1"/>
</dbReference>
<dbReference type="AlphaFoldDB" id="A0A1N7RT50"/>
<dbReference type="PANTHER" id="PTHR44196">
    <property type="entry name" value="DEHYDROGENASE/REDUCTASE SDR FAMILY MEMBER 7B"/>
    <property type="match status" value="1"/>
</dbReference>
<keyword evidence="2 4" id="KW-0560">Oxidoreductase</keyword>
<keyword evidence="5" id="KW-1185">Reference proteome</keyword>
<comment type="similarity">
    <text evidence="1">Belongs to the short-chain dehydrogenases/reductases (SDR) family.</text>
</comment>
<proteinExistence type="inferred from homology"/>
<dbReference type="GO" id="GO:0016020">
    <property type="term" value="C:membrane"/>
    <property type="evidence" value="ECO:0007669"/>
    <property type="project" value="TreeGrafter"/>
</dbReference>
<evidence type="ECO:0000313" key="5">
    <source>
        <dbReference type="Proteomes" id="UP000187012"/>
    </source>
</evidence>